<dbReference type="GO" id="GO:0003677">
    <property type="term" value="F:DNA binding"/>
    <property type="evidence" value="ECO:0007669"/>
    <property type="project" value="UniProtKB-KW"/>
</dbReference>
<sequence length="123" mass="14068">MDHTLNYSYELQWTETYQDHQAQTIVNGGGVGTAGSGGAHHQQEEKAVVAPLPHPANHLVPRYYDPNEYPPGYRFCPDDRELVFEYLLKFLYNIGPDPWKKQHPIPTVDVYALSPDKITHNYS</sequence>
<keyword evidence="2" id="KW-0238">DNA-binding</keyword>
<dbReference type="GO" id="GO:0006355">
    <property type="term" value="P:regulation of DNA-templated transcription"/>
    <property type="evidence" value="ECO:0007669"/>
    <property type="project" value="InterPro"/>
</dbReference>
<proteinExistence type="predicted"/>
<evidence type="ECO:0000256" key="3">
    <source>
        <dbReference type="ARBA" id="ARBA00023163"/>
    </source>
</evidence>
<dbReference type="AlphaFoldDB" id="A0AAV1CZX5"/>
<protein>
    <submittedName>
        <fullName evidence="6">OLC1v1036842C1</fullName>
    </submittedName>
</protein>
<dbReference type="EMBL" id="OX459120">
    <property type="protein sequence ID" value="CAI9099942.1"/>
    <property type="molecule type" value="Genomic_DNA"/>
</dbReference>
<feature type="domain" description="NAC" evidence="5">
    <location>
        <begin position="69"/>
        <end position="123"/>
    </location>
</feature>
<dbReference type="Proteomes" id="UP001161247">
    <property type="component" value="Chromosome 3"/>
</dbReference>
<dbReference type="PROSITE" id="PS51005">
    <property type="entry name" value="NAC"/>
    <property type="match status" value="1"/>
</dbReference>
<name>A0AAV1CZX5_OLDCO</name>
<evidence type="ECO:0000256" key="2">
    <source>
        <dbReference type="ARBA" id="ARBA00023125"/>
    </source>
</evidence>
<organism evidence="6 7">
    <name type="scientific">Oldenlandia corymbosa var. corymbosa</name>
    <dbReference type="NCBI Taxonomy" id="529605"/>
    <lineage>
        <taxon>Eukaryota</taxon>
        <taxon>Viridiplantae</taxon>
        <taxon>Streptophyta</taxon>
        <taxon>Embryophyta</taxon>
        <taxon>Tracheophyta</taxon>
        <taxon>Spermatophyta</taxon>
        <taxon>Magnoliopsida</taxon>
        <taxon>eudicotyledons</taxon>
        <taxon>Gunneridae</taxon>
        <taxon>Pentapetalae</taxon>
        <taxon>asterids</taxon>
        <taxon>lamiids</taxon>
        <taxon>Gentianales</taxon>
        <taxon>Rubiaceae</taxon>
        <taxon>Rubioideae</taxon>
        <taxon>Spermacoceae</taxon>
        <taxon>Hedyotis-Oldenlandia complex</taxon>
        <taxon>Oldenlandia</taxon>
    </lineage>
</organism>
<evidence type="ECO:0000256" key="4">
    <source>
        <dbReference type="ARBA" id="ARBA00023242"/>
    </source>
</evidence>
<keyword evidence="3" id="KW-0804">Transcription</keyword>
<dbReference type="SUPFAM" id="SSF101941">
    <property type="entry name" value="NAC domain"/>
    <property type="match status" value="1"/>
</dbReference>
<dbReference type="Pfam" id="PF02365">
    <property type="entry name" value="NAM"/>
    <property type="match status" value="1"/>
</dbReference>
<dbReference type="InterPro" id="IPR036093">
    <property type="entry name" value="NAC_dom_sf"/>
</dbReference>
<evidence type="ECO:0000313" key="7">
    <source>
        <dbReference type="Proteomes" id="UP001161247"/>
    </source>
</evidence>
<reference evidence="6" key="1">
    <citation type="submission" date="2023-03" db="EMBL/GenBank/DDBJ databases">
        <authorList>
            <person name="Julca I."/>
        </authorList>
    </citation>
    <scope>NUCLEOTIDE SEQUENCE</scope>
</reference>
<accession>A0AAV1CZX5</accession>
<dbReference type="InterPro" id="IPR003441">
    <property type="entry name" value="NAC-dom"/>
</dbReference>
<evidence type="ECO:0000259" key="5">
    <source>
        <dbReference type="PROSITE" id="PS51005"/>
    </source>
</evidence>
<keyword evidence="7" id="KW-1185">Reference proteome</keyword>
<keyword evidence="4" id="KW-0539">Nucleus</keyword>
<evidence type="ECO:0000313" key="6">
    <source>
        <dbReference type="EMBL" id="CAI9099942.1"/>
    </source>
</evidence>
<keyword evidence="1" id="KW-0805">Transcription regulation</keyword>
<evidence type="ECO:0000256" key="1">
    <source>
        <dbReference type="ARBA" id="ARBA00023015"/>
    </source>
</evidence>
<gene>
    <name evidence="6" type="ORF">OLC1_LOCUS9870</name>
</gene>